<keyword evidence="1" id="KW-0732">Signal</keyword>
<dbReference type="Pfam" id="PF16148">
    <property type="entry name" value="DUF4856"/>
    <property type="match status" value="1"/>
</dbReference>
<dbReference type="InterPro" id="IPR032331">
    <property type="entry name" value="DUF4856"/>
</dbReference>
<proteinExistence type="predicted"/>
<reference evidence="2 3" key="1">
    <citation type="submission" date="2015-09" db="EMBL/GenBank/DDBJ databases">
        <title>Genome sequence of the marine flavobacterium Croceitalea dokdonensis DOKDO 023 that contains proton- and sodium-pumping rhodopsins.</title>
        <authorList>
            <person name="Kwon S.-K."/>
            <person name="Lee H.K."/>
            <person name="Kwak M.-J."/>
            <person name="Kim J.F."/>
        </authorList>
    </citation>
    <scope>NUCLEOTIDE SEQUENCE [LARGE SCALE GENOMIC DNA]</scope>
    <source>
        <strain evidence="2 3">DOKDO 023</strain>
    </source>
</reference>
<dbReference type="PATRIC" id="fig|1300341.3.peg.2150"/>
<evidence type="ECO:0000313" key="2">
    <source>
        <dbReference type="EMBL" id="KPM32314.1"/>
    </source>
</evidence>
<keyword evidence="3" id="KW-1185">Reference proteome</keyword>
<dbReference type="EMBL" id="LDJX01000003">
    <property type="protein sequence ID" value="KPM32314.1"/>
    <property type="molecule type" value="Genomic_DNA"/>
</dbReference>
<dbReference type="RefSeq" id="WP_054559062.1">
    <property type="nucleotide sequence ID" value="NZ_LDJX01000003.1"/>
</dbReference>
<protein>
    <recommendedName>
        <fullName evidence="4">DUF4856 domain-containing protein</fullName>
    </recommendedName>
</protein>
<feature type="chain" id="PRO_5006135306" description="DUF4856 domain-containing protein" evidence="1">
    <location>
        <begin position="22"/>
        <end position="437"/>
    </location>
</feature>
<accession>A0A0P7B2A0</accession>
<evidence type="ECO:0000256" key="1">
    <source>
        <dbReference type="SAM" id="SignalP"/>
    </source>
</evidence>
<evidence type="ECO:0000313" key="3">
    <source>
        <dbReference type="Proteomes" id="UP000050280"/>
    </source>
</evidence>
<feature type="signal peptide" evidence="1">
    <location>
        <begin position="1"/>
        <end position="21"/>
    </location>
</feature>
<organism evidence="2 3">
    <name type="scientific">Croceitalea dokdonensis DOKDO 023</name>
    <dbReference type="NCBI Taxonomy" id="1300341"/>
    <lineage>
        <taxon>Bacteria</taxon>
        <taxon>Pseudomonadati</taxon>
        <taxon>Bacteroidota</taxon>
        <taxon>Flavobacteriia</taxon>
        <taxon>Flavobacteriales</taxon>
        <taxon>Flavobacteriaceae</taxon>
        <taxon>Croceitalea</taxon>
    </lineage>
</organism>
<dbReference type="OrthoDB" id="5498726at2"/>
<comment type="caution">
    <text evidence="2">The sequence shown here is derived from an EMBL/GenBank/DDBJ whole genome shotgun (WGS) entry which is preliminary data.</text>
</comment>
<gene>
    <name evidence="2" type="ORF">I595_1965</name>
</gene>
<dbReference type="PROSITE" id="PS51257">
    <property type="entry name" value="PROKAR_LIPOPROTEIN"/>
    <property type="match status" value="1"/>
</dbReference>
<name>A0A0P7B2A0_9FLAO</name>
<evidence type="ECO:0008006" key="4">
    <source>
        <dbReference type="Google" id="ProtNLM"/>
    </source>
</evidence>
<sequence length="437" mass="47286">MRILKLFIAAVIIGCFFVACSDDDNDMPDMVATCSDNIQNGDETGVDCGGTSCAPCTTGVEIPDTYVFERNGETTVSFSGQTTRLKMAKEILGKLRDNTATEADILAAYDHQEGTDNFSDADLNASDKQVRNKTAGSFFFKNFVPAIASTTVVADFEGFISAQVNEVFPAWNNVASEGVAGQLPDGSSTRYVNARGLEYDQAFIKGLTGAFVADQIVGNYTLPANLEQFEAANDAGTLVDGKTYTDLEHDWDEAYGYFFGLAADGANPVAALLDGGDPSTFSSGDDEFLYKYVDNVEANFDGTAQAIFDAFKAGRTAILNKDYNERDAQADIIREKVAMVVAVRAIHYLKAGQDTMSSPGTRLHDLSEAYGFIYSLQFLLEPGTNNSFYFTRAEVEGYLDTIYNNPTNGFWGATVEDLNSVAADIAAKFSFTADEVD</sequence>
<dbReference type="Proteomes" id="UP000050280">
    <property type="component" value="Unassembled WGS sequence"/>
</dbReference>
<dbReference type="AlphaFoldDB" id="A0A0P7B2A0"/>
<dbReference type="STRING" id="1300341.I595_1965"/>